<keyword evidence="4" id="KW-0285">Flavoprotein</keyword>
<proteinExistence type="predicted"/>
<dbReference type="EC" id="2.7.1.180" evidence="2"/>
<evidence type="ECO:0000256" key="2">
    <source>
        <dbReference type="ARBA" id="ARBA00011955"/>
    </source>
</evidence>
<dbReference type="EMBL" id="VSSQ01025804">
    <property type="protein sequence ID" value="MPM74188.1"/>
    <property type="molecule type" value="Genomic_DNA"/>
</dbReference>
<dbReference type="Gene3D" id="3.10.520.10">
    <property type="entry name" value="ApbE-like domains"/>
    <property type="match status" value="1"/>
</dbReference>
<evidence type="ECO:0000256" key="6">
    <source>
        <dbReference type="ARBA" id="ARBA00022723"/>
    </source>
</evidence>
<organism evidence="11">
    <name type="scientific">bioreactor metagenome</name>
    <dbReference type="NCBI Taxonomy" id="1076179"/>
    <lineage>
        <taxon>unclassified sequences</taxon>
        <taxon>metagenomes</taxon>
        <taxon>ecological metagenomes</taxon>
    </lineage>
</organism>
<comment type="cofactor">
    <cofactor evidence="1">
        <name>Mg(2+)</name>
        <dbReference type="ChEBI" id="CHEBI:18420"/>
    </cofactor>
</comment>
<evidence type="ECO:0000256" key="8">
    <source>
        <dbReference type="ARBA" id="ARBA00022842"/>
    </source>
</evidence>
<name>A0A645CBB2_9ZZZZ</name>
<evidence type="ECO:0000256" key="5">
    <source>
        <dbReference type="ARBA" id="ARBA00022679"/>
    </source>
</evidence>
<evidence type="ECO:0000256" key="4">
    <source>
        <dbReference type="ARBA" id="ARBA00022630"/>
    </source>
</evidence>
<gene>
    <name evidence="11" type="primary">apbE_39</name>
    <name evidence="11" type="ORF">SDC9_121173</name>
</gene>
<keyword evidence="6" id="KW-0479">Metal-binding</keyword>
<comment type="caution">
    <text evidence="11">The sequence shown here is derived from an EMBL/GenBank/DDBJ whole genome shotgun (WGS) entry which is preliminary data.</text>
</comment>
<protein>
    <recommendedName>
        <fullName evidence="3">FAD:protein FMN transferase</fullName>
        <ecNumber evidence="2">2.7.1.180</ecNumber>
    </recommendedName>
    <alternativeName>
        <fullName evidence="9">Flavin transferase</fullName>
    </alternativeName>
</protein>
<dbReference type="AlphaFoldDB" id="A0A645CBB2"/>
<evidence type="ECO:0000313" key="11">
    <source>
        <dbReference type="EMBL" id="MPM74188.1"/>
    </source>
</evidence>
<evidence type="ECO:0000256" key="1">
    <source>
        <dbReference type="ARBA" id="ARBA00001946"/>
    </source>
</evidence>
<keyword evidence="5 11" id="KW-0808">Transferase</keyword>
<dbReference type="Pfam" id="PF02424">
    <property type="entry name" value="ApbE"/>
    <property type="match status" value="1"/>
</dbReference>
<accession>A0A645CBB2</accession>
<comment type="catalytic activity">
    <reaction evidence="10">
        <text>L-threonyl-[protein] + FAD = FMN-L-threonyl-[protein] + AMP + H(+)</text>
        <dbReference type="Rhea" id="RHEA:36847"/>
        <dbReference type="Rhea" id="RHEA-COMP:11060"/>
        <dbReference type="Rhea" id="RHEA-COMP:11061"/>
        <dbReference type="ChEBI" id="CHEBI:15378"/>
        <dbReference type="ChEBI" id="CHEBI:30013"/>
        <dbReference type="ChEBI" id="CHEBI:57692"/>
        <dbReference type="ChEBI" id="CHEBI:74257"/>
        <dbReference type="ChEBI" id="CHEBI:456215"/>
        <dbReference type="EC" id="2.7.1.180"/>
    </reaction>
</comment>
<evidence type="ECO:0000256" key="3">
    <source>
        <dbReference type="ARBA" id="ARBA00016337"/>
    </source>
</evidence>
<dbReference type="PANTHER" id="PTHR30040:SF2">
    <property type="entry name" value="FAD:PROTEIN FMN TRANSFERASE"/>
    <property type="match status" value="1"/>
</dbReference>
<dbReference type="PANTHER" id="PTHR30040">
    <property type="entry name" value="THIAMINE BIOSYNTHESIS LIPOPROTEIN APBE"/>
    <property type="match status" value="1"/>
</dbReference>
<dbReference type="GO" id="GO:0016740">
    <property type="term" value="F:transferase activity"/>
    <property type="evidence" value="ECO:0007669"/>
    <property type="project" value="UniProtKB-KW"/>
</dbReference>
<keyword evidence="8" id="KW-0460">Magnesium</keyword>
<reference evidence="11" key="1">
    <citation type="submission" date="2019-08" db="EMBL/GenBank/DDBJ databases">
        <authorList>
            <person name="Kucharzyk K."/>
            <person name="Murdoch R.W."/>
            <person name="Higgins S."/>
            <person name="Loffler F."/>
        </authorList>
    </citation>
    <scope>NUCLEOTIDE SEQUENCE</scope>
</reference>
<keyword evidence="7" id="KW-0274">FAD</keyword>
<dbReference type="InterPro" id="IPR003374">
    <property type="entry name" value="ApbE-like_sf"/>
</dbReference>
<dbReference type="GO" id="GO:0046872">
    <property type="term" value="F:metal ion binding"/>
    <property type="evidence" value="ECO:0007669"/>
    <property type="project" value="UniProtKB-KW"/>
</dbReference>
<evidence type="ECO:0000256" key="10">
    <source>
        <dbReference type="ARBA" id="ARBA00048540"/>
    </source>
</evidence>
<dbReference type="SUPFAM" id="SSF143631">
    <property type="entry name" value="ApbE-like"/>
    <property type="match status" value="1"/>
</dbReference>
<sequence>MVEIGGELRGFGTRPDGRPWQIQLAATGTEQDAPWVVPVTNGAFATSGDCWHHFLSDGQRYSHTLDPRTGWPTRHALASVTVHHGECIHADALATVLTVMGPREGMAFAQDHGIAAVFQEHADGDGVRARRQPLVAPAWKARFER</sequence>
<evidence type="ECO:0000256" key="7">
    <source>
        <dbReference type="ARBA" id="ARBA00022827"/>
    </source>
</evidence>
<dbReference type="InterPro" id="IPR024932">
    <property type="entry name" value="ApbE"/>
</dbReference>
<evidence type="ECO:0000256" key="9">
    <source>
        <dbReference type="ARBA" id="ARBA00031306"/>
    </source>
</evidence>